<evidence type="ECO:0000313" key="1">
    <source>
        <dbReference type="EMBL" id="GBP28760.1"/>
    </source>
</evidence>
<proteinExistence type="predicted"/>
<dbReference type="OrthoDB" id="8775810at2759"/>
<sequence>MESFHGGGGRRGAKPAKSVILSISTYGPSARRRDWKFLRSRNLTAYPEDGGPPVGLSDFTGKMKIGGDAAAPETTPTWLLVQSWRSIRYGKKKKTKLLRNPSRGVRQGCVASLWLFNPFVDSCLYDLKECEYRLRMDELSVKYFLYVDDQVILAPSAAGFRR</sequence>
<organism evidence="1 2">
    <name type="scientific">Eumeta variegata</name>
    <name type="common">Bagworm moth</name>
    <name type="synonym">Eumeta japonica</name>
    <dbReference type="NCBI Taxonomy" id="151549"/>
    <lineage>
        <taxon>Eukaryota</taxon>
        <taxon>Metazoa</taxon>
        <taxon>Ecdysozoa</taxon>
        <taxon>Arthropoda</taxon>
        <taxon>Hexapoda</taxon>
        <taxon>Insecta</taxon>
        <taxon>Pterygota</taxon>
        <taxon>Neoptera</taxon>
        <taxon>Endopterygota</taxon>
        <taxon>Lepidoptera</taxon>
        <taxon>Glossata</taxon>
        <taxon>Ditrysia</taxon>
        <taxon>Tineoidea</taxon>
        <taxon>Psychidae</taxon>
        <taxon>Oiketicinae</taxon>
        <taxon>Eumeta</taxon>
    </lineage>
</organism>
<evidence type="ECO:0008006" key="3">
    <source>
        <dbReference type="Google" id="ProtNLM"/>
    </source>
</evidence>
<gene>
    <name evidence="1" type="ORF">EVAR_19802_1</name>
</gene>
<dbReference type="Proteomes" id="UP000299102">
    <property type="component" value="Unassembled WGS sequence"/>
</dbReference>
<reference evidence="1 2" key="1">
    <citation type="journal article" date="2019" name="Commun. Biol.">
        <title>The bagworm genome reveals a unique fibroin gene that provides high tensile strength.</title>
        <authorList>
            <person name="Kono N."/>
            <person name="Nakamura H."/>
            <person name="Ohtoshi R."/>
            <person name="Tomita M."/>
            <person name="Numata K."/>
            <person name="Arakawa K."/>
        </authorList>
    </citation>
    <scope>NUCLEOTIDE SEQUENCE [LARGE SCALE GENOMIC DNA]</scope>
</reference>
<name>A0A4C1URC3_EUMVA</name>
<dbReference type="EMBL" id="BGZK01000211">
    <property type="protein sequence ID" value="GBP28760.1"/>
    <property type="molecule type" value="Genomic_DNA"/>
</dbReference>
<keyword evidence="2" id="KW-1185">Reference proteome</keyword>
<comment type="caution">
    <text evidence="1">The sequence shown here is derived from an EMBL/GenBank/DDBJ whole genome shotgun (WGS) entry which is preliminary data.</text>
</comment>
<accession>A0A4C1URC3</accession>
<dbReference type="AlphaFoldDB" id="A0A4C1URC3"/>
<evidence type="ECO:0000313" key="2">
    <source>
        <dbReference type="Proteomes" id="UP000299102"/>
    </source>
</evidence>
<protein>
    <recommendedName>
        <fullName evidence="3">Reverse transcriptase domain-containing protein</fullName>
    </recommendedName>
</protein>